<evidence type="ECO:0000256" key="3">
    <source>
        <dbReference type="ARBA" id="ARBA00022777"/>
    </source>
</evidence>
<dbReference type="PROSITE" id="PS00112">
    <property type="entry name" value="PHOSPHAGEN_KINASE"/>
    <property type="match status" value="1"/>
</dbReference>
<comment type="catalytic activity">
    <reaction evidence="5">
        <text>L-arginyl-[protein] + ATP = N(omega)-phospho-L-arginyl-[protein] + ADP + H(+)</text>
        <dbReference type="Rhea" id="RHEA:43384"/>
        <dbReference type="Rhea" id="RHEA-COMP:10532"/>
        <dbReference type="Rhea" id="RHEA-COMP:10533"/>
        <dbReference type="ChEBI" id="CHEBI:15378"/>
        <dbReference type="ChEBI" id="CHEBI:29965"/>
        <dbReference type="ChEBI" id="CHEBI:30616"/>
        <dbReference type="ChEBI" id="CHEBI:83226"/>
        <dbReference type="ChEBI" id="CHEBI:456216"/>
        <dbReference type="EC" id="2.7.14.1"/>
    </reaction>
</comment>
<protein>
    <recommendedName>
        <fullName evidence="5">Protein-arginine kinase</fullName>
        <ecNumber evidence="5">2.7.14.1</ecNumber>
    </recommendedName>
</protein>
<dbReference type="InterPro" id="IPR000749">
    <property type="entry name" value="ATP-guanido_PTrfase"/>
</dbReference>
<evidence type="ECO:0000256" key="5">
    <source>
        <dbReference type="HAMAP-Rule" id="MF_00602"/>
    </source>
</evidence>
<dbReference type="Gene3D" id="3.30.590.10">
    <property type="entry name" value="Glutamine synthetase/guanido kinase, catalytic domain"/>
    <property type="match status" value="1"/>
</dbReference>
<feature type="short sequence motif" description="RDXXRA motif of the pArg binding pocket involved in allosteric regulation" evidence="5">
    <location>
        <begin position="340"/>
        <end position="345"/>
    </location>
</feature>
<dbReference type="Pfam" id="PF00217">
    <property type="entry name" value="ATP-gua_Ptrans"/>
    <property type="match status" value="1"/>
</dbReference>
<dbReference type="InterPro" id="IPR014746">
    <property type="entry name" value="Gln_synth/guanido_kin_cat_dom"/>
</dbReference>
<sequence length="357" mass="40691">MSIHDLLNQNFVAWMDAEKGPASDIVISSRVRLARNLRLVPFPHLLDEKRGNQVVEEIRKAWKKSGYHELLAMDLVTFNELPLLDRKILMEKHLISPEHSEASASFKGIMVNKDGSLAFMINEEDHLRLQCFLPGLQLMECYNRLQGVDDELEKYLDYAFDEKRGYLTSCPTNVGTGMRASVMLHLPALAISGQLNRIFQNVNQLGMTVRGLYGENTDAVGNFYQLSNQITLGQTEEDIINNLTGITEQIVEQERLTRERLLKEMPYQIEDRIGRAYGILTNARVMTSNEAMLHLSDVRLGVDLGIIKGLKPFALNELIVALRPAHLQKKAGKEMEPFERDVKRAEVIKEKLARYQK</sequence>
<dbReference type="InterPro" id="IPR022414">
    <property type="entry name" value="ATP-guanido_PTrfase_cat"/>
</dbReference>
<dbReference type="PANTHER" id="PTHR11547">
    <property type="entry name" value="ARGININE OR CREATINE KINASE"/>
    <property type="match status" value="1"/>
</dbReference>
<dbReference type="RefSeq" id="WP_073091743.1">
    <property type="nucleotide sequence ID" value="NZ_FQWY01000018.1"/>
</dbReference>
<dbReference type="EMBL" id="FQWY01000018">
    <property type="protein sequence ID" value="SHG92398.1"/>
    <property type="molecule type" value="Genomic_DNA"/>
</dbReference>
<dbReference type="PANTHER" id="PTHR11547:SF38">
    <property type="entry name" value="ARGININE KINASE 1-RELATED"/>
    <property type="match status" value="1"/>
</dbReference>
<feature type="binding site" evidence="5 6">
    <location>
        <begin position="28"/>
        <end position="32"/>
    </location>
    <ligand>
        <name>ATP</name>
        <dbReference type="ChEBI" id="CHEBI:30616"/>
    </ligand>
</feature>
<feature type="binding site" evidence="5 6">
    <location>
        <begin position="210"/>
        <end position="215"/>
    </location>
    <ligand>
        <name>ATP</name>
        <dbReference type="ChEBI" id="CHEBI:30616"/>
    </ligand>
</feature>
<keyword evidence="5" id="KW-0021">Allosteric enzyme</keyword>
<feature type="binding site" evidence="5 6">
    <location>
        <position position="128"/>
    </location>
    <ligand>
        <name>ATP</name>
        <dbReference type="ChEBI" id="CHEBI:30616"/>
    </ligand>
</feature>
<comment type="function">
    <text evidence="5">Catalyzes the specific phosphorylation of arginine residues in proteins.</text>
</comment>
<dbReference type="OrthoDB" id="9791353at2"/>
<evidence type="ECO:0000256" key="6">
    <source>
        <dbReference type="PROSITE-ProRule" id="PRU00843"/>
    </source>
</evidence>
<proteinExistence type="inferred from homology"/>
<dbReference type="InterPro" id="IPR022415">
    <property type="entry name" value="ATP-guanido_PTrfase_AS"/>
</dbReference>
<organism evidence="9 10">
    <name type="scientific">Thermosyntropha lipolytica DSM 11003</name>
    <dbReference type="NCBI Taxonomy" id="1123382"/>
    <lineage>
        <taxon>Bacteria</taxon>
        <taxon>Bacillati</taxon>
        <taxon>Bacillota</taxon>
        <taxon>Clostridia</taxon>
        <taxon>Eubacteriales</taxon>
        <taxon>Syntrophomonadaceae</taxon>
        <taxon>Thermosyntropha</taxon>
    </lineage>
</organism>
<dbReference type="HAMAP" id="MF_00602">
    <property type="entry name" value="Prot_Arg_kinase"/>
    <property type="match status" value="1"/>
</dbReference>
<evidence type="ECO:0000259" key="8">
    <source>
        <dbReference type="PROSITE" id="PS51510"/>
    </source>
</evidence>
<evidence type="ECO:0000256" key="4">
    <source>
        <dbReference type="ARBA" id="ARBA00022840"/>
    </source>
</evidence>
<keyword evidence="10" id="KW-1185">Reference proteome</keyword>
<feature type="binding site" evidence="5 6">
    <location>
        <begin position="179"/>
        <end position="183"/>
    </location>
    <ligand>
        <name>ATP</name>
        <dbReference type="ChEBI" id="CHEBI:30616"/>
    </ligand>
</feature>
<keyword evidence="3 5" id="KW-0418">Kinase</keyword>
<dbReference type="EC" id="2.7.14.1" evidence="5"/>
<evidence type="ECO:0000313" key="9">
    <source>
        <dbReference type="EMBL" id="SHG92398.1"/>
    </source>
</evidence>
<dbReference type="SUPFAM" id="SSF55931">
    <property type="entry name" value="Glutamine synthetase/guanido kinase"/>
    <property type="match status" value="1"/>
</dbReference>
<dbReference type="CDD" id="cd07930">
    <property type="entry name" value="bacterial_phosphagen_kinase"/>
    <property type="match status" value="1"/>
</dbReference>
<dbReference type="GO" id="GO:0005615">
    <property type="term" value="C:extracellular space"/>
    <property type="evidence" value="ECO:0007669"/>
    <property type="project" value="TreeGrafter"/>
</dbReference>
<evidence type="ECO:0000256" key="1">
    <source>
        <dbReference type="ARBA" id="ARBA00022679"/>
    </source>
</evidence>
<dbReference type="Proteomes" id="UP000242329">
    <property type="component" value="Unassembled WGS sequence"/>
</dbReference>
<gene>
    <name evidence="5" type="primary">mcsB</name>
    <name evidence="9" type="ORF">SAMN02745221_01282</name>
</gene>
<dbReference type="AlphaFoldDB" id="A0A1M5NSG1"/>
<accession>A0A1M5NSG1</accession>
<keyword evidence="4 5" id="KW-0067">ATP-binding</keyword>
<evidence type="ECO:0000256" key="7">
    <source>
        <dbReference type="RuleBase" id="RU000505"/>
    </source>
</evidence>
<reference evidence="10" key="1">
    <citation type="submission" date="2016-11" db="EMBL/GenBank/DDBJ databases">
        <authorList>
            <person name="Varghese N."/>
            <person name="Submissions S."/>
        </authorList>
    </citation>
    <scope>NUCLEOTIDE SEQUENCE [LARGE SCALE GENOMIC DNA]</scope>
    <source>
        <strain evidence="10">DSM 11003</strain>
    </source>
</reference>
<keyword evidence="1 5" id="KW-0808">Transferase</keyword>
<dbReference type="PROSITE" id="PS51510">
    <property type="entry name" value="PHOSPHAGEN_KINASE_C"/>
    <property type="match status" value="1"/>
</dbReference>
<dbReference type="STRING" id="1123382.SAMN02745221_01282"/>
<comment type="similarity">
    <text evidence="5 6 7">Belongs to the ATP:guanido phosphotransferase family.</text>
</comment>
<comment type="activity regulation">
    <text evidence="5">Appears to be allosterically activated by the binding of pArg-containing polypeptides to the pArg-binding pocket localized in the C-terminal domain of McsB.</text>
</comment>
<dbReference type="NCBIfam" id="NF002194">
    <property type="entry name" value="PRK01059.1-4"/>
    <property type="match status" value="1"/>
</dbReference>
<feature type="domain" description="Phosphagen kinase C-terminal" evidence="8">
    <location>
        <begin position="25"/>
        <end position="257"/>
    </location>
</feature>
<dbReference type="GO" id="GO:1990424">
    <property type="term" value="F:protein arginine kinase activity"/>
    <property type="evidence" value="ECO:0007669"/>
    <property type="project" value="UniProtKB-EC"/>
</dbReference>
<dbReference type="InterPro" id="IPR023660">
    <property type="entry name" value="Arg_Kinase"/>
</dbReference>
<dbReference type="GO" id="GO:0046314">
    <property type="term" value="P:phosphocreatine biosynthetic process"/>
    <property type="evidence" value="ECO:0007669"/>
    <property type="project" value="InterPro"/>
</dbReference>
<evidence type="ECO:0000256" key="2">
    <source>
        <dbReference type="ARBA" id="ARBA00022741"/>
    </source>
</evidence>
<evidence type="ECO:0000313" key="10">
    <source>
        <dbReference type="Proteomes" id="UP000242329"/>
    </source>
</evidence>
<dbReference type="GO" id="GO:0005524">
    <property type="term" value="F:ATP binding"/>
    <property type="evidence" value="ECO:0007669"/>
    <property type="project" value="UniProtKB-UniRule"/>
</dbReference>
<keyword evidence="2 5" id="KW-0547">Nucleotide-binding</keyword>
<name>A0A1M5NSG1_9FIRM</name>
<feature type="binding site" evidence="5 6">
    <location>
        <position position="93"/>
    </location>
    <ligand>
        <name>ATP</name>
        <dbReference type="ChEBI" id="CHEBI:30616"/>
    </ligand>
</feature>
<dbReference type="GO" id="GO:0004111">
    <property type="term" value="F:creatine kinase activity"/>
    <property type="evidence" value="ECO:0007669"/>
    <property type="project" value="InterPro"/>
</dbReference>